<evidence type="ECO:0000313" key="1">
    <source>
        <dbReference type="EMBL" id="KAI0037455.1"/>
    </source>
</evidence>
<accession>A0ACB8R0Y2</accession>
<keyword evidence="2" id="KW-1185">Reference proteome</keyword>
<dbReference type="EMBL" id="MU276946">
    <property type="protein sequence ID" value="KAI0037455.1"/>
    <property type="molecule type" value="Genomic_DNA"/>
</dbReference>
<dbReference type="Proteomes" id="UP000814033">
    <property type="component" value="Unassembled WGS sequence"/>
</dbReference>
<evidence type="ECO:0000313" key="2">
    <source>
        <dbReference type="Proteomes" id="UP000814033"/>
    </source>
</evidence>
<proteinExistence type="predicted"/>
<reference evidence="1" key="1">
    <citation type="submission" date="2021-02" db="EMBL/GenBank/DDBJ databases">
        <authorList>
            <consortium name="DOE Joint Genome Institute"/>
            <person name="Ahrendt S."/>
            <person name="Looney B.P."/>
            <person name="Miyauchi S."/>
            <person name="Morin E."/>
            <person name="Drula E."/>
            <person name="Courty P.E."/>
            <person name="Chicoki N."/>
            <person name="Fauchery L."/>
            <person name="Kohler A."/>
            <person name="Kuo A."/>
            <person name="Labutti K."/>
            <person name="Pangilinan J."/>
            <person name="Lipzen A."/>
            <person name="Riley R."/>
            <person name="Andreopoulos W."/>
            <person name="He G."/>
            <person name="Johnson J."/>
            <person name="Barry K.W."/>
            <person name="Grigoriev I.V."/>
            <person name="Nagy L."/>
            <person name="Hibbett D."/>
            <person name="Henrissat B."/>
            <person name="Matheny P.B."/>
            <person name="Labbe J."/>
            <person name="Martin F."/>
        </authorList>
    </citation>
    <scope>NUCLEOTIDE SEQUENCE</scope>
    <source>
        <strain evidence="1">FP105234-sp</strain>
    </source>
</reference>
<gene>
    <name evidence="1" type="ORF">FA95DRAFT_1614197</name>
</gene>
<name>A0ACB8R0Y2_9AGAM</name>
<reference evidence="1" key="2">
    <citation type="journal article" date="2022" name="New Phytol.">
        <title>Evolutionary transition to the ectomycorrhizal habit in the genomes of a hyperdiverse lineage of mushroom-forming fungi.</title>
        <authorList>
            <person name="Looney B."/>
            <person name="Miyauchi S."/>
            <person name="Morin E."/>
            <person name="Drula E."/>
            <person name="Courty P.E."/>
            <person name="Kohler A."/>
            <person name="Kuo A."/>
            <person name="LaButti K."/>
            <person name="Pangilinan J."/>
            <person name="Lipzen A."/>
            <person name="Riley R."/>
            <person name="Andreopoulos W."/>
            <person name="He G."/>
            <person name="Johnson J."/>
            <person name="Nolan M."/>
            <person name="Tritt A."/>
            <person name="Barry K.W."/>
            <person name="Grigoriev I.V."/>
            <person name="Nagy L.G."/>
            <person name="Hibbett D."/>
            <person name="Henrissat B."/>
            <person name="Matheny P.B."/>
            <person name="Labbe J."/>
            <person name="Martin F.M."/>
        </authorList>
    </citation>
    <scope>NUCLEOTIDE SEQUENCE</scope>
    <source>
        <strain evidence="1">FP105234-sp</strain>
    </source>
</reference>
<protein>
    <submittedName>
        <fullName evidence="1">Uncharacterized protein</fullName>
    </submittedName>
</protein>
<sequence length="205" mass="22220">MSPSTPVRRPPPALDPQHPATPPTPHPAHVSPAPPPFPPPGPRALDAARPTRSLHGCAQRRQPALHAARVAARRRCTPTLPSLHAARRRSRLHADARGCLRSTQRSVLDARRSVLDARRSVLDAACNRRRLRSPPPVSRTPHSPPPALAAARARRPRLAHTAHRPRSTLTAPARRPPPPHAVPRPRSISGPQAQGIPCVRGPEIM</sequence>
<comment type="caution">
    <text evidence="1">The sequence shown here is derived from an EMBL/GenBank/DDBJ whole genome shotgun (WGS) entry which is preliminary data.</text>
</comment>
<organism evidence="1 2">
    <name type="scientific">Auriscalpium vulgare</name>
    <dbReference type="NCBI Taxonomy" id="40419"/>
    <lineage>
        <taxon>Eukaryota</taxon>
        <taxon>Fungi</taxon>
        <taxon>Dikarya</taxon>
        <taxon>Basidiomycota</taxon>
        <taxon>Agaricomycotina</taxon>
        <taxon>Agaricomycetes</taxon>
        <taxon>Russulales</taxon>
        <taxon>Auriscalpiaceae</taxon>
        <taxon>Auriscalpium</taxon>
    </lineage>
</organism>